<feature type="region of interest" description="Disordered" evidence="1">
    <location>
        <begin position="295"/>
        <end position="320"/>
    </location>
</feature>
<dbReference type="EMBL" id="CAJNNV010006975">
    <property type="protein sequence ID" value="CAE8594350.1"/>
    <property type="molecule type" value="Genomic_DNA"/>
</dbReference>
<evidence type="ECO:0000313" key="2">
    <source>
        <dbReference type="EMBL" id="CAE8594350.1"/>
    </source>
</evidence>
<accession>A0A813DXT0</accession>
<feature type="region of interest" description="Disordered" evidence="1">
    <location>
        <begin position="206"/>
        <end position="227"/>
    </location>
</feature>
<protein>
    <submittedName>
        <fullName evidence="2">Uncharacterized protein</fullName>
    </submittedName>
</protein>
<evidence type="ECO:0000313" key="3">
    <source>
        <dbReference type="Proteomes" id="UP000654075"/>
    </source>
</evidence>
<sequence>MALTERSRAHRRSWDVQELQSDQSSLAFVPPQVQLRRANIATDRISDLVFEMARRHSSGCAGSIPPVHCSRCALDFVPPQVQLRRANIATDRISDLVFEVARRHSSGCAGSTPPVHCSRCALDFVPPQVSRKRANITTDCISDREFEKACRYLAESIEAVSRSLSRRRRTKLKRRHVGYQDVGTLKDEASCKEKWGRLSHQASKLESNQLSEFSDRASPPSPLPQEVPLSFPGVARLEALDARQAERRAIPSVVDQGETSDIGKNQEQPDELHEFLAGIPSLHVRSLQRLPRARTAPDRVYKEAGSQSGSEDPWSDLSSSECGDAKLARIRVLRGPGSKRWRLPRFAEVCGDCRAQLLPRSGRWLRFCVCPHRRPTHRAPMPPEDFARQPQRKKPRQTRLARVRRGECPKAPKRLLRCLHGRRKNGCRVCHGCSHGRLRSRCPVCGPRCPHGRLRRSCRHCGACPYGLLRDSCSTCSGCSHGFARAACMMCNGCPHGRLYHACAECLACPHGRLRRNCPLCIGCPHGRLKEWCTKCNACDHGKVRWTCAECRGCPHGLLERFCRVCRPCPHGCRREHCVDCSGCAHGKLPSNCPQCSGCPHGRVKRFCADCNPCPHGRRKQACKECSVCPHGKIGYACGQCKGCPHGKVRRFCRLCNGCPHGQLLRFCKFCPSATLAKPVPRDDGSGGG</sequence>
<feature type="compositionally biased region" description="Basic residues" evidence="1">
    <location>
        <begin position="390"/>
        <end position="399"/>
    </location>
</feature>
<keyword evidence="3" id="KW-1185">Reference proteome</keyword>
<gene>
    <name evidence="2" type="ORF">PGLA1383_LOCUS12906</name>
</gene>
<proteinExistence type="predicted"/>
<name>A0A813DXT0_POLGL</name>
<organism evidence="2 3">
    <name type="scientific">Polarella glacialis</name>
    <name type="common">Dinoflagellate</name>
    <dbReference type="NCBI Taxonomy" id="89957"/>
    <lineage>
        <taxon>Eukaryota</taxon>
        <taxon>Sar</taxon>
        <taxon>Alveolata</taxon>
        <taxon>Dinophyceae</taxon>
        <taxon>Suessiales</taxon>
        <taxon>Suessiaceae</taxon>
        <taxon>Polarella</taxon>
    </lineage>
</organism>
<reference evidence="2" key="1">
    <citation type="submission" date="2021-02" db="EMBL/GenBank/DDBJ databases">
        <authorList>
            <person name="Dougan E. K."/>
            <person name="Rhodes N."/>
            <person name="Thang M."/>
            <person name="Chan C."/>
        </authorList>
    </citation>
    <scope>NUCLEOTIDE SEQUENCE</scope>
</reference>
<feature type="compositionally biased region" description="Polar residues" evidence="1">
    <location>
        <begin position="305"/>
        <end position="320"/>
    </location>
</feature>
<evidence type="ECO:0000256" key="1">
    <source>
        <dbReference type="SAM" id="MobiDB-lite"/>
    </source>
</evidence>
<comment type="caution">
    <text evidence="2">The sequence shown here is derived from an EMBL/GenBank/DDBJ whole genome shotgun (WGS) entry which is preliminary data.</text>
</comment>
<dbReference type="Proteomes" id="UP000654075">
    <property type="component" value="Unassembled WGS sequence"/>
</dbReference>
<feature type="region of interest" description="Disordered" evidence="1">
    <location>
        <begin position="379"/>
        <end position="399"/>
    </location>
</feature>
<dbReference type="OrthoDB" id="10671271at2759"/>
<dbReference type="AlphaFoldDB" id="A0A813DXT0"/>